<protein>
    <submittedName>
        <fullName evidence="1">Uncharacterized protein</fullName>
    </submittedName>
</protein>
<evidence type="ECO:0000313" key="1">
    <source>
        <dbReference type="EMBL" id="ULN42080.1"/>
    </source>
</evidence>
<evidence type="ECO:0000313" key="2">
    <source>
        <dbReference type="Proteomes" id="UP001055337"/>
    </source>
</evidence>
<name>A0ABY3TSH4_9MYCO</name>
<dbReference type="EMBL" id="CP092362">
    <property type="protein sequence ID" value="ULN42080.1"/>
    <property type="molecule type" value="Genomic_DNA"/>
</dbReference>
<dbReference type="Proteomes" id="UP001055337">
    <property type="component" value="Chromosome"/>
</dbReference>
<proteinExistence type="predicted"/>
<reference evidence="1" key="1">
    <citation type="submission" date="2022-08" db="EMBL/GenBank/DDBJ databases">
        <title>Whole genome sequencing of non-tuberculosis mycobacteria type-strains.</title>
        <authorList>
            <person name="Igarashi Y."/>
            <person name="Osugi A."/>
            <person name="Mitarai S."/>
        </authorList>
    </citation>
    <scope>NUCLEOTIDE SEQUENCE</scope>
    <source>
        <strain evidence="1">JCM 16369</strain>
    </source>
</reference>
<dbReference type="RefSeq" id="WP_240178550.1">
    <property type="nucleotide sequence ID" value="NZ_CP092362.2"/>
</dbReference>
<accession>A0ABY3TSH4</accession>
<organism evidence="1 2">
    <name type="scientific">Mycolicibacterium crocinum</name>
    <dbReference type="NCBI Taxonomy" id="388459"/>
    <lineage>
        <taxon>Bacteria</taxon>
        <taxon>Bacillati</taxon>
        <taxon>Actinomycetota</taxon>
        <taxon>Actinomycetes</taxon>
        <taxon>Mycobacteriales</taxon>
        <taxon>Mycobacteriaceae</taxon>
        <taxon>Mycolicibacterium</taxon>
    </lineage>
</organism>
<keyword evidence="2" id="KW-1185">Reference proteome</keyword>
<sequence length="229" mass="25880">MTLDPQRRHQLLKKFPALSNVRPMDPRANTQVRAIERAQQIMSKTWLNLAMGDGVFFDPARVPPLARRADADAAEFHRRAAKGRLRYNTWDTDYDPDDPAEQGVVRIWAVGTDHVDIVRDRWHDAPTRRLSTVSFSAGSLAHKVDTLDYWDCRRYGCEGNCGLECNIQLTPACDTTARLLATDRGTLILLYRCCWSCEEVAGKIAAETYKTNVQIAHLEAVEVWPPGSL</sequence>
<gene>
    <name evidence="1" type="ORF">MI149_02830</name>
</gene>